<name>A0A2S1CXQ1_9BRYO</name>
<proteinExistence type="evidence at transcript level"/>
<sequence>MYNMCSLGRSPPYINQNSFCLCTLSDLQPLYHSLSVILYITHKALVVHREAEALLPADHTVHHGRSRIHPLERCRSREVGNHPSQLQQCGLPAQCGHCCVQASCHAILPAVGEPVLRRPRHFLQQQQQQQPGREETGRVDQMLRHSEEFGGGRRHHRQSEAGPQGAGGGVLQLQEVPQAGQRGRGRKMVQPVRVGDLAPCRHRGAGVVPVDRVAGRQGPEAGGPVARRAPEDEGHAGGDPGHRGRRPV</sequence>
<protein>
    <submittedName>
        <fullName evidence="2">YAN</fullName>
    </submittedName>
</protein>
<reference evidence="2" key="1">
    <citation type="journal article" date="2018" name="Nat. Commun.">
        <title>Gene refashioning through innovative shifting of reading frames in mosses.</title>
        <authorList>
            <person name="Guan Y."/>
            <person name="Liu L."/>
            <person name="Wang Q."/>
            <person name="Zhao J."/>
            <person name="Li P."/>
            <person name="Hu J."/>
            <person name="Yang Z."/>
            <person name="Running M.P."/>
            <person name="Sun H."/>
            <person name="Huang J."/>
        </authorList>
    </citation>
    <scope>NUCLEOTIDE SEQUENCE</scope>
</reference>
<feature type="region of interest" description="Disordered" evidence="1">
    <location>
        <begin position="199"/>
        <end position="248"/>
    </location>
</feature>
<dbReference type="AlphaFoldDB" id="A0A2S1CXQ1"/>
<feature type="compositionally biased region" description="Basic and acidic residues" evidence="1">
    <location>
        <begin position="228"/>
        <end position="242"/>
    </location>
</feature>
<dbReference type="EMBL" id="MG254882">
    <property type="protein sequence ID" value="AWD40206.1"/>
    <property type="molecule type" value="mRNA"/>
</dbReference>
<organism evidence="2">
    <name type="scientific">Physcomitrium sp. YG-2018</name>
    <dbReference type="NCBI Taxonomy" id="2172842"/>
    <lineage>
        <taxon>Eukaryota</taxon>
        <taxon>Viridiplantae</taxon>
        <taxon>Streptophyta</taxon>
        <taxon>Embryophyta</taxon>
        <taxon>Bryophyta</taxon>
        <taxon>Bryophytina</taxon>
        <taxon>Bryopsida</taxon>
        <taxon>Funariidae</taxon>
        <taxon>Funariales</taxon>
        <taxon>Funariaceae</taxon>
        <taxon>Physcomitrium</taxon>
    </lineage>
</organism>
<accession>A0A2S1CXQ1</accession>
<evidence type="ECO:0000313" key="2">
    <source>
        <dbReference type="EMBL" id="AWD40206.1"/>
    </source>
</evidence>
<evidence type="ECO:0000256" key="1">
    <source>
        <dbReference type="SAM" id="MobiDB-lite"/>
    </source>
</evidence>
<feature type="region of interest" description="Disordered" evidence="1">
    <location>
        <begin position="149"/>
        <end position="170"/>
    </location>
</feature>